<protein>
    <submittedName>
        <fullName evidence="3">Putative short-chain dehydrogenase</fullName>
    </submittedName>
</protein>
<dbReference type="OrthoDB" id="1933717at2759"/>
<evidence type="ECO:0000313" key="4">
    <source>
        <dbReference type="Proteomes" id="UP000799291"/>
    </source>
</evidence>
<dbReference type="SUPFAM" id="SSF51735">
    <property type="entry name" value="NAD(P)-binding Rossmann-fold domains"/>
    <property type="match status" value="1"/>
</dbReference>
<dbReference type="InterPro" id="IPR002347">
    <property type="entry name" value="SDR_fam"/>
</dbReference>
<evidence type="ECO:0000256" key="2">
    <source>
        <dbReference type="ARBA" id="ARBA00023002"/>
    </source>
</evidence>
<dbReference type="Pfam" id="PF00106">
    <property type="entry name" value="adh_short"/>
    <property type="match status" value="1"/>
</dbReference>
<dbReference type="AlphaFoldDB" id="A0A6G1IEG2"/>
<proteinExistence type="inferred from homology"/>
<dbReference type="Proteomes" id="UP000799291">
    <property type="component" value="Unassembled WGS sequence"/>
</dbReference>
<evidence type="ECO:0000313" key="3">
    <source>
        <dbReference type="EMBL" id="KAF2676627.1"/>
    </source>
</evidence>
<dbReference type="GO" id="GO:0016491">
    <property type="term" value="F:oxidoreductase activity"/>
    <property type="evidence" value="ECO:0007669"/>
    <property type="project" value="UniProtKB-KW"/>
</dbReference>
<sequence length="312" mass="34143">MDAIKELMDTDFTPTIHKTVYPAISPTKPELSQVGRVVLITGGGTGIGKSIAHSFVLAAASYVIVVGRRVDVLHATVAELTRRADEAGSPSQVLTYKVDVTNKVDIAALFDDLANKRLAVDILVLNAAKFAGQTPLLELGVDELWTHMEANVKGPMLLMESFMKQNTRKQKFLVNVTSAAIHTQHHPMVMSLAPYVLSKSAGTLFVQLLANQIPQGELQVVTMHPGTIFAEGYKDVGITEDMLPFDQADLPGAFAVWAASKEAAFVHNRIVWASWDVEELASGDVRKRIEEDDDYLRLSVVGFTMSKRSRGR</sequence>
<dbReference type="InterPro" id="IPR036291">
    <property type="entry name" value="NAD(P)-bd_dom_sf"/>
</dbReference>
<organism evidence="3 4">
    <name type="scientific">Lentithecium fluviatile CBS 122367</name>
    <dbReference type="NCBI Taxonomy" id="1168545"/>
    <lineage>
        <taxon>Eukaryota</taxon>
        <taxon>Fungi</taxon>
        <taxon>Dikarya</taxon>
        <taxon>Ascomycota</taxon>
        <taxon>Pezizomycotina</taxon>
        <taxon>Dothideomycetes</taxon>
        <taxon>Pleosporomycetidae</taxon>
        <taxon>Pleosporales</taxon>
        <taxon>Massarineae</taxon>
        <taxon>Lentitheciaceae</taxon>
        <taxon>Lentithecium</taxon>
    </lineage>
</organism>
<gene>
    <name evidence="3" type="ORF">K458DRAFT_468376</name>
</gene>
<keyword evidence="4" id="KW-1185">Reference proteome</keyword>
<dbReference type="PANTHER" id="PTHR42901:SF1">
    <property type="entry name" value="ALCOHOL DEHYDROGENASE"/>
    <property type="match status" value="1"/>
</dbReference>
<dbReference type="PRINTS" id="PR00081">
    <property type="entry name" value="GDHRDH"/>
</dbReference>
<dbReference type="CDD" id="cd05233">
    <property type="entry name" value="SDR_c"/>
    <property type="match status" value="1"/>
</dbReference>
<dbReference type="Gene3D" id="3.40.50.720">
    <property type="entry name" value="NAD(P)-binding Rossmann-like Domain"/>
    <property type="match status" value="1"/>
</dbReference>
<comment type="similarity">
    <text evidence="1">Belongs to the short-chain dehydrogenases/reductases (SDR) family.</text>
</comment>
<accession>A0A6G1IEG2</accession>
<dbReference type="PANTHER" id="PTHR42901">
    <property type="entry name" value="ALCOHOL DEHYDROGENASE"/>
    <property type="match status" value="1"/>
</dbReference>
<reference evidence="3" key="1">
    <citation type="journal article" date="2020" name="Stud. Mycol.">
        <title>101 Dothideomycetes genomes: a test case for predicting lifestyles and emergence of pathogens.</title>
        <authorList>
            <person name="Haridas S."/>
            <person name="Albert R."/>
            <person name="Binder M."/>
            <person name="Bloem J."/>
            <person name="Labutti K."/>
            <person name="Salamov A."/>
            <person name="Andreopoulos B."/>
            <person name="Baker S."/>
            <person name="Barry K."/>
            <person name="Bills G."/>
            <person name="Bluhm B."/>
            <person name="Cannon C."/>
            <person name="Castanera R."/>
            <person name="Culley D."/>
            <person name="Daum C."/>
            <person name="Ezra D."/>
            <person name="Gonzalez J."/>
            <person name="Henrissat B."/>
            <person name="Kuo A."/>
            <person name="Liang C."/>
            <person name="Lipzen A."/>
            <person name="Lutzoni F."/>
            <person name="Magnuson J."/>
            <person name="Mondo S."/>
            <person name="Nolan M."/>
            <person name="Ohm R."/>
            <person name="Pangilinan J."/>
            <person name="Park H.-J."/>
            <person name="Ramirez L."/>
            <person name="Alfaro M."/>
            <person name="Sun H."/>
            <person name="Tritt A."/>
            <person name="Yoshinaga Y."/>
            <person name="Zwiers L.-H."/>
            <person name="Turgeon B."/>
            <person name="Goodwin S."/>
            <person name="Spatafora J."/>
            <person name="Crous P."/>
            <person name="Grigoriev I."/>
        </authorList>
    </citation>
    <scope>NUCLEOTIDE SEQUENCE</scope>
    <source>
        <strain evidence="3">CBS 122367</strain>
    </source>
</reference>
<evidence type="ECO:0000256" key="1">
    <source>
        <dbReference type="ARBA" id="ARBA00006484"/>
    </source>
</evidence>
<dbReference type="EMBL" id="MU005632">
    <property type="protein sequence ID" value="KAF2676627.1"/>
    <property type="molecule type" value="Genomic_DNA"/>
</dbReference>
<keyword evidence="2" id="KW-0560">Oxidoreductase</keyword>
<name>A0A6G1IEG2_9PLEO</name>